<dbReference type="Proteomes" id="UP000243217">
    <property type="component" value="Unassembled WGS sequence"/>
</dbReference>
<dbReference type="InterPro" id="IPR017941">
    <property type="entry name" value="Rieske_2Fe-2S"/>
</dbReference>
<evidence type="ECO:0000256" key="3">
    <source>
        <dbReference type="ARBA" id="ARBA00023004"/>
    </source>
</evidence>
<evidence type="ECO:0000259" key="5">
    <source>
        <dbReference type="PROSITE" id="PS51296"/>
    </source>
</evidence>
<dbReference type="EMBL" id="JNBS01000224">
    <property type="protein sequence ID" value="OQS07616.1"/>
    <property type="molecule type" value="Genomic_DNA"/>
</dbReference>
<dbReference type="InterPro" id="IPR036922">
    <property type="entry name" value="Rieske_2Fe-2S_sf"/>
</dbReference>
<keyword evidence="7" id="KW-1185">Reference proteome</keyword>
<dbReference type="Gene3D" id="3.90.226.30">
    <property type="match status" value="1"/>
</dbReference>
<dbReference type="PANTHER" id="PTHR33171">
    <property type="entry name" value="LAR_N DOMAIN-CONTAINING PROTEIN"/>
    <property type="match status" value="1"/>
</dbReference>
<dbReference type="GO" id="GO:0046872">
    <property type="term" value="F:metal ion binding"/>
    <property type="evidence" value="ECO:0007669"/>
    <property type="project" value="UniProtKB-KW"/>
</dbReference>
<dbReference type="PANTHER" id="PTHR33171:SF17">
    <property type="entry name" value="LARA-LIKE N-TERMINAL DOMAIN-CONTAINING PROTEIN"/>
    <property type="match status" value="1"/>
</dbReference>
<evidence type="ECO:0000256" key="2">
    <source>
        <dbReference type="ARBA" id="ARBA00022723"/>
    </source>
</evidence>
<dbReference type="InterPro" id="IPR048068">
    <property type="entry name" value="LarA-like"/>
</dbReference>
<dbReference type="Gene3D" id="2.102.10.10">
    <property type="entry name" value="Rieske [2Fe-2S] iron-sulphur domain"/>
    <property type="match status" value="1"/>
</dbReference>
<dbReference type="OrthoDB" id="190718at2759"/>
<name>A0A1W0ABG3_9STRA</name>
<keyword evidence="2" id="KW-0479">Metal-binding</keyword>
<organism evidence="6 7">
    <name type="scientific">Thraustotheca clavata</name>
    <dbReference type="NCBI Taxonomy" id="74557"/>
    <lineage>
        <taxon>Eukaryota</taxon>
        <taxon>Sar</taxon>
        <taxon>Stramenopiles</taxon>
        <taxon>Oomycota</taxon>
        <taxon>Saprolegniomycetes</taxon>
        <taxon>Saprolegniales</taxon>
        <taxon>Achlyaceae</taxon>
        <taxon>Thraustotheca</taxon>
    </lineage>
</organism>
<dbReference type="InterPro" id="IPR043166">
    <property type="entry name" value="LarA-like_C"/>
</dbReference>
<dbReference type="STRING" id="74557.A0A1W0ABG3"/>
<evidence type="ECO:0000313" key="7">
    <source>
        <dbReference type="Proteomes" id="UP000243217"/>
    </source>
</evidence>
<dbReference type="Pfam" id="PF00355">
    <property type="entry name" value="Rieske"/>
    <property type="match status" value="1"/>
</dbReference>
<comment type="caution">
    <text evidence="6">The sequence shown here is derived from an EMBL/GenBank/DDBJ whole genome shotgun (WGS) entry which is preliminary data.</text>
</comment>
<sequence>FNQSKRKDWSKILMVVYYEEGSPTAEITDKELEYALATALNKLKGKEKRNVMLIPPDFTRFHSKSGIVTQHAYNYFGENVKDIMPALGTHAPMTEQEISKMFGNVPHELFRVHDWRNDVVTIGEVPQDLVREASDGQVNEPWPAQLNKLIWEGNHDLIISIGQVVPHEVMGMANYNKNLFVGTGGSDAINFSHFIGAVYGMERMMGRANNPLRRILNYASDNFLQKLPLIYVQTVIGRRDDGSVVTRGVFIGDDDECFTKAAALSLKVNFTLLPAPLDEVVVYLDPEEFKTTWLGNKSIYRTRMAIADQGKLVVLAPGVTHFGEDKQIDLLIRKYGYRTTPEVLAHIHANRDLMKNLSAAAHLIHGSSENRFKIIYACSPTGLQKDEVEGVGFEYAPLQTMLDYYGIKDPTNTSDGWHTVNGRHFYYISNPAMGLWAYKGRFEASFQPTSSVPPPTTPLVSHNTNEACLDAGNRHEAFAFIDSDGSPVAFVNRCTHVALELDLNDADFLMHGVIQCKAHGALFDSTTGACLRPPLRCKLLRPLIKIPLEIDSNQNVVAYNQPLRPTESYVDNEYRQEKLKKLQKQFNLEAVDAQAEIDRINQRSLEMVKKARQERQEKLFKK</sequence>
<dbReference type="CDD" id="cd03467">
    <property type="entry name" value="Rieske"/>
    <property type="match status" value="1"/>
</dbReference>
<keyword evidence="4" id="KW-0411">Iron-sulfur</keyword>
<proteinExistence type="predicted"/>
<dbReference type="GO" id="GO:0050043">
    <property type="term" value="F:lactate racemase activity"/>
    <property type="evidence" value="ECO:0007669"/>
    <property type="project" value="InterPro"/>
</dbReference>
<feature type="domain" description="Rieske" evidence="5">
    <location>
        <begin position="476"/>
        <end position="557"/>
    </location>
</feature>
<dbReference type="GO" id="GO:0051537">
    <property type="term" value="F:2 iron, 2 sulfur cluster binding"/>
    <property type="evidence" value="ECO:0007669"/>
    <property type="project" value="UniProtKB-KW"/>
</dbReference>
<accession>A0A1W0ABG3</accession>
<keyword evidence="1" id="KW-0001">2Fe-2S</keyword>
<dbReference type="AlphaFoldDB" id="A0A1W0ABG3"/>
<evidence type="ECO:0000313" key="6">
    <source>
        <dbReference type="EMBL" id="OQS07616.1"/>
    </source>
</evidence>
<protein>
    <recommendedName>
        <fullName evidence="5">Rieske domain-containing protein</fullName>
    </recommendedName>
</protein>
<dbReference type="InterPro" id="IPR018657">
    <property type="entry name" value="LarA-like_N"/>
</dbReference>
<evidence type="ECO:0000256" key="1">
    <source>
        <dbReference type="ARBA" id="ARBA00022714"/>
    </source>
</evidence>
<keyword evidence="3" id="KW-0408">Iron</keyword>
<reference evidence="6 7" key="1">
    <citation type="journal article" date="2014" name="Genome Biol. Evol.">
        <title>The secreted proteins of Achlya hypogyna and Thraustotheca clavata identify the ancestral oomycete secretome and reveal gene acquisitions by horizontal gene transfer.</title>
        <authorList>
            <person name="Misner I."/>
            <person name="Blouin N."/>
            <person name="Leonard G."/>
            <person name="Richards T.A."/>
            <person name="Lane C.E."/>
        </authorList>
    </citation>
    <scope>NUCLEOTIDE SEQUENCE [LARGE SCALE GENOMIC DNA]</scope>
    <source>
        <strain evidence="6 7">ATCC 34112</strain>
    </source>
</reference>
<evidence type="ECO:0000256" key="4">
    <source>
        <dbReference type="ARBA" id="ARBA00023014"/>
    </source>
</evidence>
<feature type="non-terminal residue" evidence="6">
    <location>
        <position position="1"/>
    </location>
</feature>
<dbReference type="Pfam" id="PF09861">
    <property type="entry name" value="Lar_N"/>
    <property type="match status" value="1"/>
</dbReference>
<gene>
    <name evidence="6" type="ORF">THRCLA_00387</name>
</gene>
<dbReference type="SUPFAM" id="SSF50022">
    <property type="entry name" value="ISP domain"/>
    <property type="match status" value="1"/>
</dbReference>
<dbReference type="Gene3D" id="3.40.50.11440">
    <property type="match status" value="1"/>
</dbReference>
<dbReference type="PROSITE" id="PS51296">
    <property type="entry name" value="RIESKE"/>
    <property type="match status" value="1"/>
</dbReference>